<feature type="compositionally biased region" description="Polar residues" evidence="1">
    <location>
        <begin position="35"/>
        <end position="48"/>
    </location>
</feature>
<accession>A0AAD5XRW4</accession>
<dbReference type="EMBL" id="JADGJQ010000033">
    <property type="protein sequence ID" value="KAJ3177403.1"/>
    <property type="molecule type" value="Genomic_DNA"/>
</dbReference>
<sequence>MSDAPAAAVSPPEEIVVSPTVSPSAPSSSAAADSNTLPTTPASASSNSNDDKTIAASIKAGEKACVDDYSSTPPDNSPPPAVRCKIYFNRLLTPANKREPYPVYQLQLHDVAHFFSPPPALRRSADSAVDVKPGRNLPRRLTSPVAKLLHGIEAVVHPSAKRAAERERQRKVLGASLLTQNFNDKAPRIKATFAKTPQGALARATGRAVHRKMYGKGIFSGPFKRREKSWISTGDELLDVIEKHGGKAVARDSKPANNTSSSSSPAPPPSEHESKSDKKAGETAQRKLVRSPAGPEYTYTLLADGVLHFSRGDTPILNIASKHMMHSSCAPQVVYAGTMRIEAQKTNDDGDDERVRRFLIMDNDSGTYAPRCDRAELRRLRDLMQWNFPGLIVLARKYVPAGMEKELGDDNGTDGCGGGIVEAEESERAAKEAGTTSNRHEAGSAREAPGGDDNTTGVANEGGP</sequence>
<feature type="region of interest" description="Disordered" evidence="1">
    <location>
        <begin position="246"/>
        <end position="291"/>
    </location>
</feature>
<gene>
    <name evidence="2" type="ORF">HDU87_004422</name>
</gene>
<evidence type="ECO:0000313" key="3">
    <source>
        <dbReference type="Proteomes" id="UP001212152"/>
    </source>
</evidence>
<proteinExistence type="predicted"/>
<keyword evidence="3" id="KW-1185">Reference proteome</keyword>
<comment type="caution">
    <text evidence="2">The sequence shown here is derived from an EMBL/GenBank/DDBJ whole genome shotgun (WGS) entry which is preliminary data.</text>
</comment>
<reference evidence="2" key="1">
    <citation type="submission" date="2020-05" db="EMBL/GenBank/DDBJ databases">
        <title>Phylogenomic resolution of chytrid fungi.</title>
        <authorList>
            <person name="Stajich J.E."/>
            <person name="Amses K."/>
            <person name="Simmons R."/>
            <person name="Seto K."/>
            <person name="Myers J."/>
            <person name="Bonds A."/>
            <person name="Quandt C.A."/>
            <person name="Barry K."/>
            <person name="Liu P."/>
            <person name="Grigoriev I."/>
            <person name="Longcore J.E."/>
            <person name="James T.Y."/>
        </authorList>
    </citation>
    <scope>NUCLEOTIDE SEQUENCE</scope>
    <source>
        <strain evidence="2">JEL0379</strain>
    </source>
</reference>
<feature type="region of interest" description="Disordered" evidence="1">
    <location>
        <begin position="406"/>
        <end position="464"/>
    </location>
</feature>
<protein>
    <submittedName>
        <fullName evidence="2">Uncharacterized protein</fullName>
    </submittedName>
</protein>
<organism evidence="2 3">
    <name type="scientific">Geranomyces variabilis</name>
    <dbReference type="NCBI Taxonomy" id="109894"/>
    <lineage>
        <taxon>Eukaryota</taxon>
        <taxon>Fungi</taxon>
        <taxon>Fungi incertae sedis</taxon>
        <taxon>Chytridiomycota</taxon>
        <taxon>Chytridiomycota incertae sedis</taxon>
        <taxon>Chytridiomycetes</taxon>
        <taxon>Spizellomycetales</taxon>
        <taxon>Powellomycetaceae</taxon>
        <taxon>Geranomyces</taxon>
    </lineage>
</organism>
<name>A0AAD5XRW4_9FUNG</name>
<dbReference type="AlphaFoldDB" id="A0AAD5XRW4"/>
<evidence type="ECO:0000313" key="2">
    <source>
        <dbReference type="EMBL" id="KAJ3177403.1"/>
    </source>
</evidence>
<feature type="compositionally biased region" description="Basic and acidic residues" evidence="1">
    <location>
        <begin position="270"/>
        <end position="285"/>
    </location>
</feature>
<feature type="compositionally biased region" description="Low complexity" evidence="1">
    <location>
        <begin position="16"/>
        <end position="34"/>
    </location>
</feature>
<evidence type="ECO:0000256" key="1">
    <source>
        <dbReference type="SAM" id="MobiDB-lite"/>
    </source>
</evidence>
<feature type="region of interest" description="Disordered" evidence="1">
    <location>
        <begin position="1"/>
        <end position="55"/>
    </location>
</feature>
<dbReference type="Proteomes" id="UP001212152">
    <property type="component" value="Unassembled WGS sequence"/>
</dbReference>
<feature type="compositionally biased region" description="Low complexity" evidence="1">
    <location>
        <begin position="255"/>
        <end position="264"/>
    </location>
</feature>